<reference evidence="2 3" key="1">
    <citation type="submission" date="2020-02" db="EMBL/GenBank/DDBJ databases">
        <title>A chromosome-scale genome assembly of the black bullhead catfish (Ameiurus melas).</title>
        <authorList>
            <person name="Wen M."/>
            <person name="Zham M."/>
            <person name="Cabau C."/>
            <person name="Klopp C."/>
            <person name="Donnadieu C."/>
            <person name="Roques C."/>
            <person name="Bouchez O."/>
            <person name="Lampietro C."/>
            <person name="Jouanno E."/>
            <person name="Herpin A."/>
            <person name="Louis A."/>
            <person name="Berthelot C."/>
            <person name="Parey E."/>
            <person name="Roest-Crollius H."/>
            <person name="Braasch I."/>
            <person name="Postlethwait J."/>
            <person name="Robinson-Rechavi M."/>
            <person name="Echchiki A."/>
            <person name="Begum T."/>
            <person name="Montfort J."/>
            <person name="Schartl M."/>
            <person name="Bobe J."/>
            <person name="Guiguen Y."/>
        </authorList>
    </citation>
    <scope>NUCLEOTIDE SEQUENCE [LARGE SCALE GENOMIC DNA]</scope>
    <source>
        <strain evidence="2">M_S1</strain>
        <tissue evidence="2">Blood</tissue>
    </source>
</reference>
<evidence type="ECO:0000313" key="2">
    <source>
        <dbReference type="EMBL" id="KAF4075910.1"/>
    </source>
</evidence>
<keyword evidence="1" id="KW-0732">Signal</keyword>
<keyword evidence="3" id="KW-1185">Reference proteome</keyword>
<sequence length="68" mass="7337">MGRVVVLLSLCSLVTLVWGNSTSMKSITTIKTTGLPNPQCLHCSFFQLLFALRGFSVSSPVEIHAQLG</sequence>
<name>A0A7J5ZZD6_AMEME</name>
<dbReference type="EMBL" id="JAAGNN010000020">
    <property type="protein sequence ID" value="KAF4075910.1"/>
    <property type="molecule type" value="Genomic_DNA"/>
</dbReference>
<dbReference type="AlphaFoldDB" id="A0A7J5ZZD6"/>
<evidence type="ECO:0000313" key="3">
    <source>
        <dbReference type="Proteomes" id="UP000593565"/>
    </source>
</evidence>
<accession>A0A7J5ZZD6</accession>
<feature type="signal peptide" evidence="1">
    <location>
        <begin position="1"/>
        <end position="19"/>
    </location>
</feature>
<evidence type="ECO:0000256" key="1">
    <source>
        <dbReference type="SAM" id="SignalP"/>
    </source>
</evidence>
<proteinExistence type="predicted"/>
<protein>
    <submittedName>
        <fullName evidence="2">Uncharacterized protein</fullName>
    </submittedName>
</protein>
<feature type="chain" id="PRO_5029561235" evidence="1">
    <location>
        <begin position="20"/>
        <end position="68"/>
    </location>
</feature>
<gene>
    <name evidence="2" type="ORF">AMELA_G00224330</name>
</gene>
<organism evidence="2 3">
    <name type="scientific">Ameiurus melas</name>
    <name type="common">Black bullhead</name>
    <name type="synonym">Silurus melas</name>
    <dbReference type="NCBI Taxonomy" id="219545"/>
    <lineage>
        <taxon>Eukaryota</taxon>
        <taxon>Metazoa</taxon>
        <taxon>Chordata</taxon>
        <taxon>Craniata</taxon>
        <taxon>Vertebrata</taxon>
        <taxon>Euteleostomi</taxon>
        <taxon>Actinopterygii</taxon>
        <taxon>Neopterygii</taxon>
        <taxon>Teleostei</taxon>
        <taxon>Ostariophysi</taxon>
        <taxon>Siluriformes</taxon>
        <taxon>Ictaluridae</taxon>
        <taxon>Ameiurus</taxon>
    </lineage>
</organism>
<dbReference type="Proteomes" id="UP000593565">
    <property type="component" value="Unassembled WGS sequence"/>
</dbReference>
<comment type="caution">
    <text evidence="2">The sequence shown here is derived from an EMBL/GenBank/DDBJ whole genome shotgun (WGS) entry which is preliminary data.</text>
</comment>